<proteinExistence type="predicted"/>
<keyword evidence="1" id="KW-1133">Transmembrane helix</keyword>
<dbReference type="EMBL" id="JXIQ01000026">
    <property type="protein sequence ID" value="KIY23088.1"/>
    <property type="molecule type" value="Genomic_DNA"/>
</dbReference>
<evidence type="ECO:0000256" key="1">
    <source>
        <dbReference type="SAM" id="Phobius"/>
    </source>
</evidence>
<name>A0A0D6ZEP7_9BACI</name>
<reference evidence="2 3" key="1">
    <citation type="submission" date="2015-01" db="EMBL/GenBank/DDBJ databases">
        <title>Draft genome sequences of the supercritical CO2 tolerant bacteria Bacillus subterraneus MITOT1 and Bacillus cereus MIT0214.</title>
        <authorList>
            <person name="Peet K.C."/>
            <person name="Thompson J.R."/>
        </authorList>
    </citation>
    <scope>NUCLEOTIDE SEQUENCE [LARGE SCALE GENOMIC DNA]</scope>
    <source>
        <strain evidence="2 3">MITOT1</strain>
    </source>
</reference>
<keyword evidence="1" id="KW-0472">Membrane</keyword>
<keyword evidence="1" id="KW-0812">Transmembrane</keyword>
<dbReference type="Proteomes" id="UP000032512">
    <property type="component" value="Unassembled WGS sequence"/>
</dbReference>
<sequence>MNRNKKLQVTIFLLLGLLLILLIHVILHTKVYVVFSASLGSVFLIGLILFLILYLYVNR</sequence>
<keyword evidence="3" id="KW-1185">Reference proteome</keyword>
<comment type="caution">
    <text evidence="2">The sequence shown here is derived from an EMBL/GenBank/DDBJ whole genome shotgun (WGS) entry which is preliminary data.</text>
</comment>
<dbReference type="AlphaFoldDB" id="A0A0D6ZEP7"/>
<accession>A0A0D6ZEP7</accession>
<gene>
    <name evidence="2" type="ORF">UB32_04850</name>
</gene>
<organism evidence="2 3">
    <name type="scientific">Mesobacillus subterraneus</name>
    <dbReference type="NCBI Taxonomy" id="285983"/>
    <lineage>
        <taxon>Bacteria</taxon>
        <taxon>Bacillati</taxon>
        <taxon>Bacillota</taxon>
        <taxon>Bacilli</taxon>
        <taxon>Bacillales</taxon>
        <taxon>Bacillaceae</taxon>
        <taxon>Mesobacillus</taxon>
    </lineage>
</organism>
<feature type="transmembrane region" description="Helical" evidence="1">
    <location>
        <begin position="33"/>
        <end position="57"/>
    </location>
</feature>
<dbReference type="PATRIC" id="fig|285983.3.peg.3477"/>
<protein>
    <submittedName>
        <fullName evidence="2">Uncharacterized protein</fullName>
    </submittedName>
</protein>
<evidence type="ECO:0000313" key="3">
    <source>
        <dbReference type="Proteomes" id="UP000032512"/>
    </source>
</evidence>
<feature type="transmembrane region" description="Helical" evidence="1">
    <location>
        <begin position="7"/>
        <end position="27"/>
    </location>
</feature>
<evidence type="ECO:0000313" key="2">
    <source>
        <dbReference type="EMBL" id="KIY23088.1"/>
    </source>
</evidence>